<dbReference type="Proteomes" id="UP000291084">
    <property type="component" value="Chromosome 11"/>
</dbReference>
<evidence type="ECO:0000313" key="1">
    <source>
        <dbReference type="EMBL" id="BAU00886.1"/>
    </source>
</evidence>
<feature type="non-terminal residue" evidence="1">
    <location>
        <position position="1"/>
    </location>
</feature>
<name>A0A0S3T7E1_PHAAN</name>
<accession>A0A0S3T7E1</accession>
<evidence type="ECO:0000313" key="2">
    <source>
        <dbReference type="Proteomes" id="UP000291084"/>
    </source>
</evidence>
<reference evidence="1 2" key="1">
    <citation type="journal article" date="2015" name="Sci. Rep.">
        <title>The power of single molecule real-time sequencing technology in the de novo assembly of a eukaryotic genome.</title>
        <authorList>
            <person name="Sakai H."/>
            <person name="Naito K."/>
            <person name="Ogiso-Tanaka E."/>
            <person name="Takahashi Y."/>
            <person name="Iseki K."/>
            <person name="Muto C."/>
            <person name="Satou K."/>
            <person name="Teruya K."/>
            <person name="Shiroma A."/>
            <person name="Shimoji M."/>
            <person name="Hirano T."/>
            <person name="Itoh T."/>
            <person name="Kaga A."/>
            <person name="Tomooka N."/>
        </authorList>
    </citation>
    <scope>NUCLEOTIDE SEQUENCE [LARGE SCALE GENOMIC DNA]</scope>
    <source>
        <strain evidence="2">cv. Shumari</strain>
    </source>
</reference>
<keyword evidence="2" id="KW-1185">Reference proteome</keyword>
<dbReference type="AlphaFoldDB" id="A0A0S3T7E1"/>
<proteinExistence type="predicted"/>
<sequence length="89" mass="9704">PISTKTMAVLRTHCPRLSLNSILNVSLKSSIPVIPSNLYWASDFSFGLDFNLATGTVLTRTAKLASCLGFSKIPKLFVISFCLMRPKGV</sequence>
<protein>
    <submittedName>
        <fullName evidence="1">Uncharacterized protein</fullName>
    </submittedName>
</protein>
<dbReference type="EMBL" id="AP015044">
    <property type="protein sequence ID" value="BAU00886.1"/>
    <property type="molecule type" value="Genomic_DNA"/>
</dbReference>
<organism evidence="1 2">
    <name type="scientific">Vigna angularis var. angularis</name>
    <dbReference type="NCBI Taxonomy" id="157739"/>
    <lineage>
        <taxon>Eukaryota</taxon>
        <taxon>Viridiplantae</taxon>
        <taxon>Streptophyta</taxon>
        <taxon>Embryophyta</taxon>
        <taxon>Tracheophyta</taxon>
        <taxon>Spermatophyta</taxon>
        <taxon>Magnoliopsida</taxon>
        <taxon>eudicotyledons</taxon>
        <taxon>Gunneridae</taxon>
        <taxon>Pentapetalae</taxon>
        <taxon>rosids</taxon>
        <taxon>fabids</taxon>
        <taxon>Fabales</taxon>
        <taxon>Fabaceae</taxon>
        <taxon>Papilionoideae</taxon>
        <taxon>50 kb inversion clade</taxon>
        <taxon>NPAAA clade</taxon>
        <taxon>indigoferoid/millettioid clade</taxon>
        <taxon>Phaseoleae</taxon>
        <taxon>Vigna</taxon>
    </lineage>
</organism>
<gene>
    <name evidence="1" type="primary">Vigan.11G002100</name>
    <name evidence="1" type="ORF">VIGAN_11002100</name>
</gene>